<dbReference type="PROSITE" id="PS51826">
    <property type="entry name" value="PSBD"/>
    <property type="match status" value="1"/>
</dbReference>
<evidence type="ECO:0000313" key="11">
    <source>
        <dbReference type="Proteomes" id="UP000578352"/>
    </source>
</evidence>
<evidence type="ECO:0000259" key="8">
    <source>
        <dbReference type="PROSITE" id="PS50968"/>
    </source>
</evidence>
<dbReference type="PROSITE" id="PS00189">
    <property type="entry name" value="LIPOYL"/>
    <property type="match status" value="1"/>
</dbReference>
<comment type="cofactor">
    <cofactor evidence="1 6">
        <name>(R)-lipoate</name>
        <dbReference type="ChEBI" id="CHEBI:83088"/>
    </cofactor>
</comment>
<dbReference type="InterPro" id="IPR004167">
    <property type="entry name" value="PSBD"/>
</dbReference>
<dbReference type="Gene3D" id="2.40.50.100">
    <property type="match status" value="1"/>
</dbReference>
<evidence type="ECO:0000256" key="1">
    <source>
        <dbReference type="ARBA" id="ARBA00001938"/>
    </source>
</evidence>
<dbReference type="InterPro" id="IPR000089">
    <property type="entry name" value="Biotin_lipoyl"/>
</dbReference>
<evidence type="ECO:0000256" key="4">
    <source>
        <dbReference type="ARBA" id="ARBA00022823"/>
    </source>
</evidence>
<evidence type="ECO:0000256" key="3">
    <source>
        <dbReference type="ARBA" id="ARBA00022679"/>
    </source>
</evidence>
<name>A0A853CRE8_9MICO</name>
<feature type="domain" description="Lipoyl-binding" evidence="8">
    <location>
        <begin position="1"/>
        <end position="76"/>
    </location>
</feature>
<dbReference type="GO" id="GO:0005737">
    <property type="term" value="C:cytoplasm"/>
    <property type="evidence" value="ECO:0007669"/>
    <property type="project" value="TreeGrafter"/>
</dbReference>
<evidence type="ECO:0000259" key="9">
    <source>
        <dbReference type="PROSITE" id="PS51826"/>
    </source>
</evidence>
<comment type="similarity">
    <text evidence="2 6">Belongs to the 2-oxoacid dehydrogenase family.</text>
</comment>
<dbReference type="InterPro" id="IPR050743">
    <property type="entry name" value="2-oxoacid_DH_E2_comp"/>
</dbReference>
<feature type="domain" description="Peripheral subunit-binding (PSBD)" evidence="9">
    <location>
        <begin position="212"/>
        <end position="249"/>
    </location>
</feature>
<dbReference type="EMBL" id="JACCFL010000001">
    <property type="protein sequence ID" value="NYJ23257.1"/>
    <property type="molecule type" value="Genomic_DNA"/>
</dbReference>
<dbReference type="AlphaFoldDB" id="A0A853CRE8"/>
<dbReference type="Pfam" id="PF02817">
    <property type="entry name" value="E3_binding"/>
    <property type="match status" value="1"/>
</dbReference>
<dbReference type="InterPro" id="IPR001078">
    <property type="entry name" value="2-oxoacid_DH_actylTfrase"/>
</dbReference>
<evidence type="ECO:0000256" key="6">
    <source>
        <dbReference type="RuleBase" id="RU003423"/>
    </source>
</evidence>
<evidence type="ECO:0000313" key="10">
    <source>
        <dbReference type="EMBL" id="NYJ23257.1"/>
    </source>
</evidence>
<dbReference type="Proteomes" id="UP000578352">
    <property type="component" value="Unassembled WGS sequence"/>
</dbReference>
<organism evidence="10 11">
    <name type="scientific">Leifsonia shinshuensis</name>
    <dbReference type="NCBI Taxonomy" id="150026"/>
    <lineage>
        <taxon>Bacteria</taxon>
        <taxon>Bacillati</taxon>
        <taxon>Actinomycetota</taxon>
        <taxon>Actinomycetes</taxon>
        <taxon>Micrococcales</taxon>
        <taxon>Microbacteriaceae</taxon>
        <taxon>Leifsonia</taxon>
    </lineage>
</organism>
<dbReference type="InterPro" id="IPR011053">
    <property type="entry name" value="Single_hybrid_motif"/>
</dbReference>
<dbReference type="SUPFAM" id="SSF52777">
    <property type="entry name" value="CoA-dependent acyltransferases"/>
    <property type="match status" value="1"/>
</dbReference>
<dbReference type="GO" id="GO:0031405">
    <property type="term" value="F:lipoic acid binding"/>
    <property type="evidence" value="ECO:0007669"/>
    <property type="project" value="TreeGrafter"/>
</dbReference>
<feature type="compositionally biased region" description="Low complexity" evidence="7">
    <location>
        <begin position="255"/>
        <end position="267"/>
    </location>
</feature>
<dbReference type="EC" id="2.3.1.-" evidence="6"/>
<evidence type="ECO:0000256" key="7">
    <source>
        <dbReference type="SAM" id="MobiDB-lite"/>
    </source>
</evidence>
<dbReference type="RefSeq" id="WP_179605201.1">
    <property type="nucleotide sequence ID" value="NZ_BAABEH010000001.1"/>
</dbReference>
<evidence type="ECO:0000256" key="2">
    <source>
        <dbReference type="ARBA" id="ARBA00007317"/>
    </source>
</evidence>
<proteinExistence type="inferred from homology"/>
<dbReference type="GO" id="GO:0016407">
    <property type="term" value="F:acetyltransferase activity"/>
    <property type="evidence" value="ECO:0007669"/>
    <property type="project" value="TreeGrafter"/>
</dbReference>
<dbReference type="PANTHER" id="PTHR43178:SF5">
    <property type="entry name" value="LIPOAMIDE ACYLTRANSFERASE COMPONENT OF BRANCHED-CHAIN ALPHA-KETO ACID DEHYDROGENASE COMPLEX, MITOCHONDRIAL"/>
    <property type="match status" value="1"/>
</dbReference>
<evidence type="ECO:0000256" key="5">
    <source>
        <dbReference type="ARBA" id="ARBA00023315"/>
    </source>
</evidence>
<dbReference type="InterPro" id="IPR003016">
    <property type="entry name" value="2-oxoA_DH_lipoyl-BS"/>
</dbReference>
<keyword evidence="5 6" id="KW-0012">Acyltransferase</keyword>
<accession>A0A853CRE8</accession>
<dbReference type="SUPFAM" id="SSF51230">
    <property type="entry name" value="Single hybrid motif"/>
    <property type="match status" value="1"/>
</dbReference>
<gene>
    <name evidence="10" type="ORF">HNR13_001544</name>
</gene>
<keyword evidence="3 6" id="KW-0808">Transferase</keyword>
<reference evidence="10 11" key="1">
    <citation type="submission" date="2020-07" db="EMBL/GenBank/DDBJ databases">
        <title>Sequencing the genomes of 1000 actinobacteria strains.</title>
        <authorList>
            <person name="Klenk H.-P."/>
        </authorList>
    </citation>
    <scope>NUCLEOTIDE SEQUENCE [LARGE SCALE GENOMIC DNA]</scope>
    <source>
        <strain evidence="10 11">DSM 15165</strain>
    </source>
</reference>
<dbReference type="InterPro" id="IPR036625">
    <property type="entry name" value="E3-bd_dom_sf"/>
</dbReference>
<dbReference type="PANTHER" id="PTHR43178">
    <property type="entry name" value="DIHYDROLIPOAMIDE ACETYLTRANSFERASE COMPONENT OF PYRUVATE DEHYDROGENASE COMPLEX"/>
    <property type="match status" value="1"/>
</dbReference>
<feature type="region of interest" description="Disordered" evidence="7">
    <location>
        <begin position="255"/>
        <end position="296"/>
    </location>
</feature>
<sequence length="531" mass="54042">MKVFALPDLGEGLADAELVRWLIAVGDTVTVDQPIAEVETAKSVVEVPSPYAGVVAVCHGAEGETIMVGSPLLEVREEAEAEAAAPEVTAPEVTAPEVATPEAAAPRIGVPESAAAEVGGPQVAAAEVGVPQVGVPEAVASEAVASEAVASEAAASEVAAEPVREPEPVAAGSGAVLVGYGTTDHATARRRGRAAQRGTGVTAGAPSRIVPVVSPVVRALAHTHGIDLASLTPSGAGGVVTRRDVEAALAAAKATATTATAPTTAAPATPPAPTAPVTPPAPAAAQPGTDPRTGLEIASVTPFSRLRRTVAETMTRSRSEIPEATVWVDVDATELWEARQTLARSGKPPSMLAFVSRFALSALARHPELAGRVTPDGDGIEVFTGVNLGFAADTPRGLLVPVIRRADRASILELDAELGRLARAARDGALPPADLTGSTFTVNNYGSLGVDGSAAIINHPEVAIIGIGRVIERPWVVDGAIVPRRIVQLSLVFDHRVTDGGVAARFLREIADAIESPIAFLAAEAPGTVKE</sequence>
<dbReference type="Gene3D" id="3.30.559.10">
    <property type="entry name" value="Chloramphenicol acetyltransferase-like domain"/>
    <property type="match status" value="1"/>
</dbReference>
<dbReference type="PROSITE" id="PS50968">
    <property type="entry name" value="BIOTINYL_LIPOYL"/>
    <property type="match status" value="1"/>
</dbReference>
<dbReference type="Pfam" id="PF00198">
    <property type="entry name" value="2-oxoacid_dh"/>
    <property type="match status" value="1"/>
</dbReference>
<dbReference type="InterPro" id="IPR023213">
    <property type="entry name" value="CAT-like_dom_sf"/>
</dbReference>
<keyword evidence="4 6" id="KW-0450">Lipoyl</keyword>
<keyword evidence="10" id="KW-0670">Pyruvate</keyword>
<dbReference type="Pfam" id="PF00364">
    <property type="entry name" value="Biotin_lipoyl"/>
    <property type="match status" value="1"/>
</dbReference>
<dbReference type="SUPFAM" id="SSF47005">
    <property type="entry name" value="Peripheral subunit-binding domain of 2-oxo acid dehydrogenase complex"/>
    <property type="match status" value="1"/>
</dbReference>
<dbReference type="CDD" id="cd06849">
    <property type="entry name" value="lipoyl_domain"/>
    <property type="match status" value="1"/>
</dbReference>
<comment type="caution">
    <text evidence="10">The sequence shown here is derived from an EMBL/GenBank/DDBJ whole genome shotgun (WGS) entry which is preliminary data.</text>
</comment>
<protein>
    <recommendedName>
        <fullName evidence="6">Dihydrolipoamide acetyltransferase component of pyruvate dehydrogenase complex</fullName>
        <ecNumber evidence="6">2.3.1.-</ecNumber>
    </recommendedName>
</protein>
<feature type="compositionally biased region" description="Pro residues" evidence="7">
    <location>
        <begin position="268"/>
        <end position="282"/>
    </location>
</feature>
<dbReference type="Gene3D" id="4.10.320.10">
    <property type="entry name" value="E3-binding domain"/>
    <property type="match status" value="1"/>
</dbReference>